<dbReference type="RefSeq" id="WP_264141438.1">
    <property type="nucleotide sequence ID" value="NZ_JAOYEY010000019.1"/>
</dbReference>
<feature type="transmembrane region" description="Helical" evidence="5">
    <location>
        <begin position="242"/>
        <end position="260"/>
    </location>
</feature>
<dbReference type="Pfam" id="PF04932">
    <property type="entry name" value="Wzy_C"/>
    <property type="match status" value="1"/>
</dbReference>
<accession>A0ABT3DCA3</accession>
<organism evidence="7 8">
    <name type="scientific">Metabacillus halosaccharovorans</name>
    <dbReference type="NCBI Taxonomy" id="930124"/>
    <lineage>
        <taxon>Bacteria</taxon>
        <taxon>Bacillati</taxon>
        <taxon>Bacillota</taxon>
        <taxon>Bacilli</taxon>
        <taxon>Bacillales</taxon>
        <taxon>Bacillaceae</taxon>
        <taxon>Metabacillus</taxon>
    </lineage>
</organism>
<dbReference type="Proteomes" id="UP001526147">
    <property type="component" value="Unassembled WGS sequence"/>
</dbReference>
<keyword evidence="2 5" id="KW-0812">Transmembrane</keyword>
<feature type="domain" description="O-antigen ligase-related" evidence="6">
    <location>
        <begin position="208"/>
        <end position="343"/>
    </location>
</feature>
<evidence type="ECO:0000259" key="6">
    <source>
        <dbReference type="Pfam" id="PF04932"/>
    </source>
</evidence>
<name>A0ABT3DCA3_9BACI</name>
<keyword evidence="4 5" id="KW-0472">Membrane</keyword>
<feature type="transmembrane region" description="Helical" evidence="5">
    <location>
        <begin position="334"/>
        <end position="354"/>
    </location>
</feature>
<protein>
    <submittedName>
        <fullName evidence="7">O-antigen ligase family protein</fullName>
    </submittedName>
</protein>
<keyword evidence="8" id="KW-1185">Reference proteome</keyword>
<dbReference type="InterPro" id="IPR007016">
    <property type="entry name" value="O-antigen_ligase-rel_domated"/>
</dbReference>
<evidence type="ECO:0000313" key="8">
    <source>
        <dbReference type="Proteomes" id="UP001526147"/>
    </source>
</evidence>
<keyword evidence="7" id="KW-0436">Ligase</keyword>
<feature type="transmembrane region" description="Helical" evidence="5">
    <location>
        <begin position="60"/>
        <end position="80"/>
    </location>
</feature>
<comment type="subcellular location">
    <subcellularLocation>
        <location evidence="1">Membrane</location>
        <topology evidence="1">Multi-pass membrane protein</topology>
    </subcellularLocation>
</comment>
<dbReference type="InterPro" id="IPR051533">
    <property type="entry name" value="WaaL-like"/>
</dbReference>
<evidence type="ECO:0000256" key="4">
    <source>
        <dbReference type="ARBA" id="ARBA00023136"/>
    </source>
</evidence>
<sequence>MIRLLVYLTAFLYCFVWLRLPDIAGIDFPLQRLVAWFSVVAVFINISLRKKFLAGPFAKRFILFVFIFLLNMVINLLWNYKNPSFGFIYYLMDFSKYIAAFAVAYLMYFALKKKIVSIDKINKYLKWSTSLAILLTFLSLALYIIGFRTDNEILLRTWGSAWGVIPTGGFFPRLAGTTSEPQQFSIIYLTPVLLLLAINKGKLTLIPILGIVALLLSQSKFSLLTVVVIFAFSFLLNKKGRMFYLIAGVCALPFVINTIMKLPVFSRTLEQGSNSLALQERFENAFIMTNIIKNEFLFGIGAGQYGTYRSLILPVEFNPSYYPNNDYLKVFSELGLLGFLVLIWFFISVTVFSIKSYKKMDADKRHLFLAVCIGTLVIALNMIIGYELLHIFFWINLGILFYMGENYPRELNTEIRT</sequence>
<reference evidence="7 8" key="1">
    <citation type="submission" date="2022-10" db="EMBL/GenBank/DDBJ databases">
        <title>Draft genome assembly of moderately radiation resistant bacterium Metabacillus halosaccharovorans.</title>
        <authorList>
            <person name="Pal S."/>
            <person name="Gopinathan A."/>
        </authorList>
    </citation>
    <scope>NUCLEOTIDE SEQUENCE [LARGE SCALE GENOMIC DNA]</scope>
    <source>
        <strain evidence="7 8">VITHBRA001</strain>
    </source>
</reference>
<feature type="transmembrane region" description="Helical" evidence="5">
    <location>
        <begin position="86"/>
        <end position="108"/>
    </location>
</feature>
<dbReference type="PANTHER" id="PTHR37422">
    <property type="entry name" value="TEICHURONIC ACID BIOSYNTHESIS PROTEIN TUAE"/>
    <property type="match status" value="1"/>
</dbReference>
<dbReference type="PANTHER" id="PTHR37422:SF13">
    <property type="entry name" value="LIPOPOLYSACCHARIDE BIOSYNTHESIS PROTEIN PA4999-RELATED"/>
    <property type="match status" value="1"/>
</dbReference>
<proteinExistence type="predicted"/>
<evidence type="ECO:0000256" key="3">
    <source>
        <dbReference type="ARBA" id="ARBA00022989"/>
    </source>
</evidence>
<dbReference type="GO" id="GO:0016874">
    <property type="term" value="F:ligase activity"/>
    <property type="evidence" value="ECO:0007669"/>
    <property type="project" value="UniProtKB-KW"/>
</dbReference>
<evidence type="ECO:0000256" key="1">
    <source>
        <dbReference type="ARBA" id="ARBA00004141"/>
    </source>
</evidence>
<evidence type="ECO:0000256" key="5">
    <source>
        <dbReference type="SAM" id="Phobius"/>
    </source>
</evidence>
<evidence type="ECO:0000256" key="2">
    <source>
        <dbReference type="ARBA" id="ARBA00022692"/>
    </source>
</evidence>
<dbReference type="EMBL" id="JAOYEY010000019">
    <property type="protein sequence ID" value="MCV9884483.1"/>
    <property type="molecule type" value="Genomic_DNA"/>
</dbReference>
<feature type="transmembrane region" description="Helical" evidence="5">
    <location>
        <begin position="31"/>
        <end position="48"/>
    </location>
</feature>
<gene>
    <name evidence="7" type="ORF">OIH86_02325</name>
</gene>
<feature type="transmembrane region" description="Helical" evidence="5">
    <location>
        <begin position="129"/>
        <end position="147"/>
    </location>
</feature>
<evidence type="ECO:0000313" key="7">
    <source>
        <dbReference type="EMBL" id="MCV9884483.1"/>
    </source>
</evidence>
<feature type="transmembrane region" description="Helical" evidence="5">
    <location>
        <begin position="366"/>
        <end position="385"/>
    </location>
</feature>
<feature type="transmembrane region" description="Helical" evidence="5">
    <location>
        <begin position="205"/>
        <end position="235"/>
    </location>
</feature>
<keyword evidence="3 5" id="KW-1133">Transmembrane helix</keyword>
<comment type="caution">
    <text evidence="7">The sequence shown here is derived from an EMBL/GenBank/DDBJ whole genome shotgun (WGS) entry which is preliminary data.</text>
</comment>